<dbReference type="PROSITE" id="PS50102">
    <property type="entry name" value="RRM"/>
    <property type="match status" value="4"/>
</dbReference>
<gene>
    <name evidence="14" type="ORF">POM88_043370</name>
</gene>
<dbReference type="Pfam" id="PF00076">
    <property type="entry name" value="RRM_1"/>
    <property type="match status" value="4"/>
</dbReference>
<dbReference type="FunFam" id="1.10.1900.10:FF:000003">
    <property type="entry name" value="Polyadenylate-binding protein"/>
    <property type="match status" value="1"/>
</dbReference>
<protein>
    <submittedName>
        <fullName evidence="14">Polyadenylate-binding protein</fullName>
    </submittedName>
</protein>
<dbReference type="InterPro" id="IPR045305">
    <property type="entry name" value="RRM2_I_PABPs"/>
</dbReference>
<dbReference type="InterPro" id="IPR003954">
    <property type="entry name" value="RRM_euk-type"/>
</dbReference>
<keyword evidence="4" id="KW-0963">Cytoplasm</keyword>
<evidence type="ECO:0000256" key="9">
    <source>
        <dbReference type="ARBA" id="ARBA00054110"/>
    </source>
</evidence>
<evidence type="ECO:0000256" key="5">
    <source>
        <dbReference type="ARBA" id="ARBA00022737"/>
    </source>
</evidence>
<reference evidence="14" key="1">
    <citation type="submission" date="2023-02" db="EMBL/GenBank/DDBJ databases">
        <title>Genome of toxic invasive species Heracleum sosnowskyi carries increased number of genes despite the absence of recent whole-genome duplications.</title>
        <authorList>
            <person name="Schelkunov M."/>
            <person name="Shtratnikova V."/>
            <person name="Makarenko M."/>
            <person name="Klepikova A."/>
            <person name="Omelchenko D."/>
            <person name="Novikova G."/>
            <person name="Obukhova E."/>
            <person name="Bogdanov V."/>
            <person name="Penin A."/>
            <person name="Logacheva M."/>
        </authorList>
    </citation>
    <scope>NUCLEOTIDE SEQUENCE</scope>
    <source>
        <strain evidence="14">Hsosn_3</strain>
        <tissue evidence="14">Leaf</tissue>
    </source>
</reference>
<keyword evidence="5" id="KW-0677">Repeat</keyword>
<keyword evidence="15" id="KW-1185">Reference proteome</keyword>
<evidence type="ECO:0000256" key="10">
    <source>
        <dbReference type="PROSITE-ProRule" id="PRU00176"/>
    </source>
</evidence>
<sequence>MAEMQGGVEVDGGAQVGLVSLYVADLDYNVGDSELYEVFNRIGQVNSVRVCRDVNTRRSLGYGYVNYCDAEDAARAKEMLNYTAINGKTIRVMFSNRDPSTRASSGNIFVKNLDKSVDHKGLHDTFSTYGNILSCKIATDSSGQSKGYGFVQYDSEEGAQKAIEQLSGVLINDKQVFVGPFLSKQERELAADRLKFTNVYVKNLSEVTTEEDLYNRFGEFGKITSVVVMREEALNGKIIDQKEWYVGKAQKKSEREHELKVRYEQSVSASTDKTHGLNLYVKNLDDSFDDNKLKDVFSPYGTVTSCKVMHDSSGVSKGSGFVSFLAAEEASRVISEMNGKMVGNKPLHIEFAHRKEDRRAGHQEQYSNMHPVGMTSVGPSMPMYPPVGPGPQQIFYAQPHPAFIPPQPGFGYPPQLVPVPGMRPSGAPIHNFFVPIAQQGQQGLHPAGIIAGLHAQQGVPLMQMQLQPQAQAFPRRRAYRPPRGRGRGMPVPVRGMVPAPYNVGAMQIGDATGSLPISIEALASLLRNSSPADQRMLLGENLYPLVEMLEPQLAAKVTGMLLEMDQTEVLHLLESPRALQAKVAEALEVLRTVTQQTGTPVHQLSALSLRDGIVS</sequence>
<comment type="caution">
    <text evidence="14">The sequence shown here is derived from an EMBL/GenBank/DDBJ whole genome shotgun (WGS) entry which is preliminary data.</text>
</comment>
<dbReference type="InterPro" id="IPR035979">
    <property type="entry name" value="RBD_domain_sf"/>
</dbReference>
<comment type="similarity">
    <text evidence="3">Belongs to the polyadenylate-binding protein type-1 family.</text>
</comment>
<dbReference type="SUPFAM" id="SSF63570">
    <property type="entry name" value="PABC (PABP) domain"/>
    <property type="match status" value="1"/>
</dbReference>
<evidence type="ECO:0000256" key="2">
    <source>
        <dbReference type="ARBA" id="ARBA00004496"/>
    </source>
</evidence>
<feature type="region of interest" description="Disordered" evidence="11">
    <location>
        <begin position="471"/>
        <end position="493"/>
    </location>
</feature>
<comment type="function">
    <text evidence="9">Binds the poly(A) tail of mRNA. Appears to be an important mediator of the multiple roles of the poly(A) tail in mRNA biogenesis, stability and translation.</text>
</comment>
<dbReference type="FunFam" id="3.30.70.330:FF:000651">
    <property type="entry name" value="Poly(A) binding protein cytoplasmic 1 like"/>
    <property type="match status" value="1"/>
</dbReference>
<dbReference type="Proteomes" id="UP001237642">
    <property type="component" value="Unassembled WGS sequence"/>
</dbReference>
<feature type="domain" description="RRM" evidence="12">
    <location>
        <begin position="106"/>
        <end position="178"/>
    </location>
</feature>
<evidence type="ECO:0000256" key="6">
    <source>
        <dbReference type="ARBA" id="ARBA00022845"/>
    </source>
</evidence>
<dbReference type="Pfam" id="PF00658">
    <property type="entry name" value="MLLE"/>
    <property type="match status" value="1"/>
</dbReference>
<dbReference type="SMART" id="SM00517">
    <property type="entry name" value="PolyA"/>
    <property type="match status" value="1"/>
</dbReference>
<dbReference type="FunFam" id="3.30.70.330:FF:000003">
    <property type="entry name" value="Polyadenylate-binding protein"/>
    <property type="match status" value="1"/>
</dbReference>
<dbReference type="SUPFAM" id="SSF54928">
    <property type="entry name" value="RNA-binding domain, RBD"/>
    <property type="match status" value="3"/>
</dbReference>
<dbReference type="GO" id="GO:0006417">
    <property type="term" value="P:regulation of translation"/>
    <property type="evidence" value="ECO:0007669"/>
    <property type="project" value="UniProtKB-KW"/>
</dbReference>
<reference evidence="14" key="2">
    <citation type="submission" date="2023-05" db="EMBL/GenBank/DDBJ databases">
        <authorList>
            <person name="Schelkunov M.I."/>
        </authorList>
    </citation>
    <scope>NUCLEOTIDE SEQUENCE</scope>
    <source>
        <strain evidence="14">Hsosn_3</strain>
        <tissue evidence="14">Leaf</tissue>
    </source>
</reference>
<dbReference type="InterPro" id="IPR000504">
    <property type="entry name" value="RRM_dom"/>
</dbReference>
<organism evidence="14 15">
    <name type="scientific">Heracleum sosnowskyi</name>
    <dbReference type="NCBI Taxonomy" id="360622"/>
    <lineage>
        <taxon>Eukaryota</taxon>
        <taxon>Viridiplantae</taxon>
        <taxon>Streptophyta</taxon>
        <taxon>Embryophyta</taxon>
        <taxon>Tracheophyta</taxon>
        <taxon>Spermatophyta</taxon>
        <taxon>Magnoliopsida</taxon>
        <taxon>eudicotyledons</taxon>
        <taxon>Gunneridae</taxon>
        <taxon>Pentapetalae</taxon>
        <taxon>asterids</taxon>
        <taxon>campanulids</taxon>
        <taxon>Apiales</taxon>
        <taxon>Apiaceae</taxon>
        <taxon>Apioideae</taxon>
        <taxon>apioid superclade</taxon>
        <taxon>Tordylieae</taxon>
        <taxon>Tordyliinae</taxon>
        <taxon>Heracleum</taxon>
    </lineage>
</organism>
<dbReference type="PANTHER" id="PTHR24012">
    <property type="entry name" value="RNA BINDING PROTEIN"/>
    <property type="match status" value="1"/>
</dbReference>
<dbReference type="InterPro" id="IPR036053">
    <property type="entry name" value="PABP-dom"/>
</dbReference>
<dbReference type="SMART" id="SM00360">
    <property type="entry name" value="RRM"/>
    <property type="match status" value="4"/>
</dbReference>
<feature type="domain" description="RRM" evidence="12">
    <location>
        <begin position="19"/>
        <end position="97"/>
    </location>
</feature>
<feature type="domain" description="RRM" evidence="12">
    <location>
        <begin position="277"/>
        <end position="354"/>
    </location>
</feature>
<evidence type="ECO:0000256" key="7">
    <source>
        <dbReference type="ARBA" id="ARBA00022884"/>
    </source>
</evidence>
<evidence type="ECO:0000256" key="3">
    <source>
        <dbReference type="ARBA" id="ARBA00008557"/>
    </source>
</evidence>
<dbReference type="AlphaFoldDB" id="A0AAD8H1X1"/>
<dbReference type="EMBL" id="JAUIZM010000010">
    <property type="protein sequence ID" value="KAK1358896.1"/>
    <property type="molecule type" value="Genomic_DNA"/>
</dbReference>
<evidence type="ECO:0000256" key="11">
    <source>
        <dbReference type="SAM" id="MobiDB-lite"/>
    </source>
</evidence>
<dbReference type="PROSITE" id="PS51309">
    <property type="entry name" value="PABC"/>
    <property type="match status" value="1"/>
</dbReference>
<name>A0AAD8H1X1_9APIA</name>
<keyword evidence="7 10" id="KW-0694">RNA-binding</keyword>
<dbReference type="GO" id="GO:0005634">
    <property type="term" value="C:nucleus"/>
    <property type="evidence" value="ECO:0007669"/>
    <property type="project" value="UniProtKB-SubCell"/>
</dbReference>
<keyword evidence="8" id="KW-0539">Nucleus</keyword>
<evidence type="ECO:0000256" key="8">
    <source>
        <dbReference type="ARBA" id="ARBA00023242"/>
    </source>
</evidence>
<dbReference type="CDD" id="cd12379">
    <property type="entry name" value="RRM2_I_PABPs"/>
    <property type="match status" value="1"/>
</dbReference>
<evidence type="ECO:0000313" key="14">
    <source>
        <dbReference type="EMBL" id="KAK1358896.1"/>
    </source>
</evidence>
<comment type="subcellular location">
    <subcellularLocation>
        <location evidence="2">Cytoplasm</location>
    </subcellularLocation>
    <subcellularLocation>
        <location evidence="1">Nucleus</location>
    </subcellularLocation>
</comment>
<feature type="domain" description="RRM" evidence="12">
    <location>
        <begin position="197"/>
        <end position="237"/>
    </location>
</feature>
<dbReference type="Gene3D" id="1.10.1900.10">
    <property type="entry name" value="c-terminal domain of poly(a) binding protein"/>
    <property type="match status" value="1"/>
</dbReference>
<proteinExistence type="inferred from homology"/>
<feature type="compositionally biased region" description="Basic residues" evidence="11">
    <location>
        <begin position="474"/>
        <end position="486"/>
    </location>
</feature>
<evidence type="ECO:0000259" key="13">
    <source>
        <dbReference type="PROSITE" id="PS51309"/>
    </source>
</evidence>
<evidence type="ECO:0000256" key="1">
    <source>
        <dbReference type="ARBA" id="ARBA00004123"/>
    </source>
</evidence>
<accession>A0AAD8H1X1</accession>
<dbReference type="GO" id="GO:0005737">
    <property type="term" value="C:cytoplasm"/>
    <property type="evidence" value="ECO:0007669"/>
    <property type="project" value="UniProtKB-SubCell"/>
</dbReference>
<evidence type="ECO:0000259" key="12">
    <source>
        <dbReference type="PROSITE" id="PS50102"/>
    </source>
</evidence>
<keyword evidence="6" id="KW-0810">Translation regulation</keyword>
<dbReference type="GO" id="GO:0003723">
    <property type="term" value="F:RNA binding"/>
    <property type="evidence" value="ECO:0007669"/>
    <property type="project" value="UniProtKB-UniRule"/>
</dbReference>
<dbReference type="Gene3D" id="3.30.70.330">
    <property type="match status" value="4"/>
</dbReference>
<evidence type="ECO:0000256" key="4">
    <source>
        <dbReference type="ARBA" id="ARBA00022490"/>
    </source>
</evidence>
<dbReference type="InterPro" id="IPR012677">
    <property type="entry name" value="Nucleotide-bd_a/b_plait_sf"/>
</dbReference>
<dbReference type="SMART" id="SM00361">
    <property type="entry name" value="RRM_1"/>
    <property type="match status" value="3"/>
</dbReference>
<dbReference type="InterPro" id="IPR002004">
    <property type="entry name" value="PABP_HYD_C"/>
</dbReference>
<evidence type="ECO:0000313" key="15">
    <source>
        <dbReference type="Proteomes" id="UP001237642"/>
    </source>
</evidence>
<feature type="domain" description="PABC" evidence="13">
    <location>
        <begin position="518"/>
        <end position="595"/>
    </location>
</feature>